<reference evidence="5 6" key="1">
    <citation type="submission" date="2024-06" db="EMBL/GenBank/DDBJ databases">
        <title>The Natural Products Discovery Center: Release of the First 8490 Sequenced Strains for Exploring Actinobacteria Biosynthetic Diversity.</title>
        <authorList>
            <person name="Kalkreuter E."/>
            <person name="Kautsar S.A."/>
            <person name="Yang D."/>
            <person name="Bader C.D."/>
            <person name="Teijaro C.N."/>
            <person name="Fluegel L."/>
            <person name="Davis C.M."/>
            <person name="Simpson J.R."/>
            <person name="Lauterbach L."/>
            <person name="Steele A.D."/>
            <person name="Gui C."/>
            <person name="Meng S."/>
            <person name="Li G."/>
            <person name="Viehrig K."/>
            <person name="Ye F."/>
            <person name="Su P."/>
            <person name="Kiefer A.F."/>
            <person name="Nichols A."/>
            <person name="Cepeda A.J."/>
            <person name="Yan W."/>
            <person name="Fan B."/>
            <person name="Jiang Y."/>
            <person name="Adhikari A."/>
            <person name="Zheng C.-J."/>
            <person name="Schuster L."/>
            <person name="Cowan T.M."/>
            <person name="Smanski M.J."/>
            <person name="Chevrette M.G."/>
            <person name="De Carvalho L.P.S."/>
            <person name="Shen B."/>
        </authorList>
    </citation>
    <scope>NUCLEOTIDE SEQUENCE [LARGE SCALE GENOMIC DNA]</scope>
    <source>
        <strain evidence="5 6">NPDC005137</strain>
    </source>
</reference>
<keyword evidence="6" id="KW-1185">Reference proteome</keyword>
<feature type="domain" description="Amine oxidase" evidence="4">
    <location>
        <begin position="8"/>
        <end position="515"/>
    </location>
</feature>
<dbReference type="PANTHER" id="PTHR10668">
    <property type="entry name" value="PHYTOENE DEHYDROGENASE"/>
    <property type="match status" value="1"/>
</dbReference>
<dbReference type="InterPro" id="IPR036188">
    <property type="entry name" value="FAD/NAD-bd_sf"/>
</dbReference>
<proteinExistence type="predicted"/>
<evidence type="ECO:0000259" key="4">
    <source>
        <dbReference type="Pfam" id="PF01593"/>
    </source>
</evidence>
<evidence type="ECO:0000256" key="3">
    <source>
        <dbReference type="ARBA" id="ARBA00040298"/>
    </source>
</evidence>
<dbReference type="Gene3D" id="3.50.50.60">
    <property type="entry name" value="FAD/NAD(P)-binding domain"/>
    <property type="match status" value="2"/>
</dbReference>
<evidence type="ECO:0000256" key="1">
    <source>
        <dbReference type="ARBA" id="ARBA00037217"/>
    </source>
</evidence>
<dbReference type="SUPFAM" id="SSF51905">
    <property type="entry name" value="FAD/NAD(P)-binding domain"/>
    <property type="match status" value="1"/>
</dbReference>
<gene>
    <name evidence="5" type="ORF">ABZV61_28935</name>
</gene>
<accession>A0ABV2UFU7</accession>
<name>A0ABV2UFU7_9ACTN</name>
<organism evidence="5 6">
    <name type="scientific">Streptomyces sp. 900116325</name>
    <dbReference type="NCBI Taxonomy" id="3154295"/>
    <lineage>
        <taxon>Bacteria</taxon>
        <taxon>Bacillati</taxon>
        <taxon>Actinomycetota</taxon>
        <taxon>Actinomycetes</taxon>
        <taxon>Kitasatosporales</taxon>
        <taxon>Streptomycetaceae</taxon>
        <taxon>Streptomyces</taxon>
    </lineage>
</organism>
<evidence type="ECO:0000313" key="5">
    <source>
        <dbReference type="EMBL" id="MET8436733.1"/>
    </source>
</evidence>
<dbReference type="RefSeq" id="WP_356711617.1">
    <property type="nucleotide sequence ID" value="NZ_JBEXIP010000029.1"/>
</dbReference>
<comment type="subunit">
    <text evidence="2">Interacts with COX5B; this interaction may contribute to localize PYROXD2 to the inner face of the inner mitochondrial membrane.</text>
</comment>
<dbReference type="Pfam" id="PF01593">
    <property type="entry name" value="Amino_oxidase"/>
    <property type="match status" value="1"/>
</dbReference>
<dbReference type="Proteomes" id="UP001550044">
    <property type="component" value="Unassembled WGS sequence"/>
</dbReference>
<comment type="caution">
    <text evidence="5">The sequence shown here is derived from an EMBL/GenBank/DDBJ whole genome shotgun (WGS) entry which is preliminary data.</text>
</comment>
<evidence type="ECO:0000313" key="6">
    <source>
        <dbReference type="Proteomes" id="UP001550044"/>
    </source>
</evidence>
<dbReference type="EMBL" id="JBEXIP010000029">
    <property type="protein sequence ID" value="MET8436733.1"/>
    <property type="molecule type" value="Genomic_DNA"/>
</dbReference>
<evidence type="ECO:0000256" key="2">
    <source>
        <dbReference type="ARBA" id="ARBA00038825"/>
    </source>
</evidence>
<protein>
    <recommendedName>
        <fullName evidence="3">Pyridine nucleotide-disulfide oxidoreductase domain-containing protein 2</fullName>
    </recommendedName>
</protein>
<sequence length="539" mass="58083">MIGGGHNGLVTALYLARAGWSVAVLERNATVGGAIASGEVTLPGFIHDLYSTNQNLFLGSQTYADFGSDLSRHGLSFRTTDHPYANVFPDGSSVRVHSDYERTIGELAKHNPGDAEGFACLYQQYKQFAPYLFGLYGSAVPSSAAVRQVLSLLRHHGLRGARELTHTLLMSTRELGRTWFTTREARAMAACWGMHLDFGPDVTGGAMFPLLEMFADMENGMSVVEGGAQRLPQALAEVLAEHGGEVRTSAEVDRVLCSNGRAVGVRCADGNTLIARRAVIANVGPPALYQRLLEPDQVPAQMRRKSRGYLYGPGTMMLHLALDGPLRWAAGSELADFGYVHVAPYVDDLARTYTESQAGLLPVEPLLIVGQTSAVDPTRAPAGSHVVWIQIRTMPSVVRGDAAGTIRHTSWPEAVEPMTDRVLTKLEHYAPGSRARIVHATAYTPQDLESADPNLVGGDSVAGSHHLSQNFIFRPMSGHSGYRTAVPGLYLTGAATWPGAGNNATSGRLTARQVLNDLRLRGWASCSARCRWTAGPRPT</sequence>
<comment type="function">
    <text evidence="1">Probable oxidoreductase that may play a role as regulator of mitochondrial function.</text>
</comment>
<dbReference type="PANTHER" id="PTHR10668:SF105">
    <property type="entry name" value="DEHYDROGENASE-RELATED"/>
    <property type="match status" value="1"/>
</dbReference>
<dbReference type="InterPro" id="IPR002937">
    <property type="entry name" value="Amino_oxidase"/>
</dbReference>